<gene>
    <name evidence="2" type="ORF">NAEGRDRAFT_47869</name>
</gene>
<evidence type="ECO:0000313" key="2">
    <source>
        <dbReference type="EMBL" id="EFC46240.1"/>
    </source>
</evidence>
<feature type="compositionally biased region" description="Polar residues" evidence="1">
    <location>
        <begin position="85"/>
        <end position="127"/>
    </location>
</feature>
<feature type="region of interest" description="Disordered" evidence="1">
    <location>
        <begin position="60"/>
        <end position="127"/>
    </location>
</feature>
<evidence type="ECO:0000313" key="3">
    <source>
        <dbReference type="Proteomes" id="UP000006671"/>
    </source>
</evidence>
<dbReference type="Proteomes" id="UP000006671">
    <property type="component" value="Unassembled WGS sequence"/>
</dbReference>
<feature type="compositionally biased region" description="Acidic residues" evidence="1">
    <location>
        <begin position="371"/>
        <end position="380"/>
    </location>
</feature>
<evidence type="ECO:0000256" key="1">
    <source>
        <dbReference type="SAM" id="MobiDB-lite"/>
    </source>
</evidence>
<dbReference type="EMBL" id="GG738859">
    <property type="protein sequence ID" value="EFC46240.1"/>
    <property type="molecule type" value="Genomic_DNA"/>
</dbReference>
<sequence>MSDDTLRFVDETKQTQDTYSYLKPIGIRKLRKQINTKEFKKNYFVIDTRKEQPLVVHYDPNHVKTPQSAGGNSTSGSSSSTSSAPFMNSNNQSHHDNQTFPSSSHPPNKSLSYQQSGKRVQFSQRNSISQPYPATHQQFMMMNGAESDSLVGNNGQSGSLSQLMGQPCASREMNHLNSRRTLSMPEFLAHYSPPTELENCDETSGQLFDDHPQNESHPLDQDYLMQTGGNNENSISPIYRKSSIDCQFTPIDQQMMDGYAPFLTPHSMSPEDEQQIIQQNNQTEIHSHQQSIQHHQLLNKHFSMNDIGKLTILNGLVESGLCYNNDTVNILETLQMACNAHHQQSLMLNMQCQQDQIPHQEAMDEQHDDSMQQEEEESDCDSSSVANTAIRNNNSFNDGNISSEQLHHDEMSSQEKCNVSENNQPQEASLEEYSDLLINDNELFENNIFSDEYLYEE</sequence>
<dbReference type="AlphaFoldDB" id="D2VA36"/>
<feature type="compositionally biased region" description="Low complexity" evidence="1">
    <location>
        <begin position="68"/>
        <end position="84"/>
    </location>
</feature>
<feature type="compositionally biased region" description="Basic and acidic residues" evidence="1">
    <location>
        <begin position="361"/>
        <end position="370"/>
    </location>
</feature>
<keyword evidence="3" id="KW-1185">Reference proteome</keyword>
<proteinExistence type="predicted"/>
<reference evidence="2 3" key="1">
    <citation type="journal article" date="2010" name="Cell">
        <title>The genome of Naegleria gruberi illuminates early eukaryotic versatility.</title>
        <authorList>
            <person name="Fritz-Laylin L.K."/>
            <person name="Prochnik S.E."/>
            <person name="Ginger M.L."/>
            <person name="Dacks J.B."/>
            <person name="Carpenter M.L."/>
            <person name="Field M.C."/>
            <person name="Kuo A."/>
            <person name="Paredez A."/>
            <person name="Chapman J."/>
            <person name="Pham J."/>
            <person name="Shu S."/>
            <person name="Neupane R."/>
            <person name="Cipriano M."/>
            <person name="Mancuso J."/>
            <person name="Tu H."/>
            <person name="Salamov A."/>
            <person name="Lindquist E."/>
            <person name="Shapiro H."/>
            <person name="Lucas S."/>
            <person name="Grigoriev I.V."/>
            <person name="Cande W.Z."/>
            <person name="Fulton C."/>
            <person name="Rokhsar D.S."/>
            <person name="Dawson S.C."/>
        </authorList>
    </citation>
    <scope>NUCLEOTIDE SEQUENCE [LARGE SCALE GENOMIC DNA]</scope>
    <source>
        <strain evidence="2 3">NEG-M</strain>
    </source>
</reference>
<dbReference type="InParanoid" id="D2VA36"/>
<feature type="compositionally biased region" description="Polar residues" evidence="1">
    <location>
        <begin position="385"/>
        <end position="404"/>
    </location>
</feature>
<dbReference type="OrthoDB" id="10621949at2759"/>
<dbReference type="KEGG" id="ngr:NAEGRDRAFT_47869"/>
<organism evidence="3">
    <name type="scientific">Naegleria gruberi</name>
    <name type="common">Amoeba</name>
    <dbReference type="NCBI Taxonomy" id="5762"/>
    <lineage>
        <taxon>Eukaryota</taxon>
        <taxon>Discoba</taxon>
        <taxon>Heterolobosea</taxon>
        <taxon>Tetramitia</taxon>
        <taxon>Eutetramitia</taxon>
        <taxon>Vahlkampfiidae</taxon>
        <taxon>Naegleria</taxon>
    </lineage>
</organism>
<dbReference type="RefSeq" id="XP_002678984.1">
    <property type="nucleotide sequence ID" value="XM_002678938.1"/>
</dbReference>
<name>D2VA36_NAEGR</name>
<dbReference type="GeneID" id="8859357"/>
<dbReference type="VEuPathDB" id="AmoebaDB:NAEGRDRAFT_47869"/>
<accession>D2VA36</accession>
<feature type="region of interest" description="Disordered" evidence="1">
    <location>
        <begin position="358"/>
        <end position="432"/>
    </location>
</feature>
<protein>
    <submittedName>
        <fullName evidence="2">Predicted protein</fullName>
    </submittedName>
</protein>
<feature type="compositionally biased region" description="Polar residues" evidence="1">
    <location>
        <begin position="414"/>
        <end position="427"/>
    </location>
</feature>